<dbReference type="PROSITE" id="PS51257">
    <property type="entry name" value="PROKAR_LIPOPROTEIN"/>
    <property type="match status" value="1"/>
</dbReference>
<dbReference type="EMBL" id="JABEQM010000009">
    <property type="protein sequence ID" value="MBB2202313.1"/>
    <property type="molecule type" value="Genomic_DNA"/>
</dbReference>
<organism evidence="2 3">
    <name type="scientific">Gluconacetobacter tumulisoli</name>
    <dbReference type="NCBI Taxonomy" id="1286189"/>
    <lineage>
        <taxon>Bacteria</taxon>
        <taxon>Pseudomonadati</taxon>
        <taxon>Pseudomonadota</taxon>
        <taxon>Alphaproteobacteria</taxon>
        <taxon>Acetobacterales</taxon>
        <taxon>Acetobacteraceae</taxon>
        <taxon>Gluconacetobacter</taxon>
    </lineage>
</organism>
<accession>A0A7W4PLV5</accession>
<evidence type="ECO:0000313" key="3">
    <source>
        <dbReference type="Proteomes" id="UP000578030"/>
    </source>
</evidence>
<gene>
    <name evidence="2" type="ORF">HLH28_12150</name>
</gene>
<proteinExistence type="predicted"/>
<dbReference type="InterPro" id="IPR022109">
    <property type="entry name" value="DUF3649"/>
</dbReference>
<sequence length="92" mass="9375">MTRRHLAIAARTVAGVAGGYGVGSLVAIVAACWLPLSRADAATAGTLLGLLAWPPVVMACFYARSATRAWTGLLLLAVPLGGAAMQATGWRP</sequence>
<feature type="transmembrane region" description="Helical" evidence="1">
    <location>
        <begin position="12"/>
        <end position="36"/>
    </location>
</feature>
<evidence type="ECO:0000256" key="1">
    <source>
        <dbReference type="SAM" id="Phobius"/>
    </source>
</evidence>
<comment type="caution">
    <text evidence="2">The sequence shown here is derived from an EMBL/GenBank/DDBJ whole genome shotgun (WGS) entry which is preliminary data.</text>
</comment>
<keyword evidence="1" id="KW-1133">Transmembrane helix</keyword>
<keyword evidence="1" id="KW-0812">Transmembrane</keyword>
<name>A0A7W4PLV5_9PROT</name>
<feature type="transmembrane region" description="Helical" evidence="1">
    <location>
        <begin position="42"/>
        <end position="63"/>
    </location>
</feature>
<dbReference type="Proteomes" id="UP000578030">
    <property type="component" value="Unassembled WGS sequence"/>
</dbReference>
<dbReference type="Pfam" id="PF12365">
    <property type="entry name" value="DUF3649"/>
    <property type="match status" value="1"/>
</dbReference>
<feature type="transmembrane region" description="Helical" evidence="1">
    <location>
        <begin position="70"/>
        <end position="90"/>
    </location>
</feature>
<dbReference type="RefSeq" id="WP_182959466.1">
    <property type="nucleotide sequence ID" value="NZ_JABEQM010000009.1"/>
</dbReference>
<reference evidence="2 3" key="1">
    <citation type="submission" date="2020-04" db="EMBL/GenBank/DDBJ databases">
        <title>Description of novel Gluconacetobacter.</title>
        <authorList>
            <person name="Sombolestani A."/>
        </authorList>
    </citation>
    <scope>NUCLEOTIDE SEQUENCE [LARGE SCALE GENOMIC DNA]</scope>
    <source>
        <strain evidence="2 3">LMG 27802</strain>
    </source>
</reference>
<protein>
    <submittedName>
        <fullName evidence="2">DUF3649 domain-containing protein</fullName>
    </submittedName>
</protein>
<keyword evidence="1" id="KW-0472">Membrane</keyword>
<dbReference type="AlphaFoldDB" id="A0A7W4PLV5"/>
<keyword evidence="3" id="KW-1185">Reference proteome</keyword>
<evidence type="ECO:0000313" key="2">
    <source>
        <dbReference type="EMBL" id="MBB2202313.1"/>
    </source>
</evidence>